<sequence>MWKSLTAVTRQVYTCVVRPSISSVNHQAICHMSDDRQNTREDEQRVPDAKDWRLFYPSKETMKLDVDGTAYNQLPVVNIKSTNNNVIISLCKATGDILYCSSAGALGFRNARRKTNLAAQSVGAHIGERALNIGLRNLRVCLNGINSSRTSALIGLRTSGVRIVSISEVTKIPHNGCRPKRRPRK</sequence>
<dbReference type="GeneID" id="105317708"/>
<keyword evidence="3" id="KW-0687">Ribonucleoprotein</keyword>
<dbReference type="InterPro" id="IPR001971">
    <property type="entry name" value="Ribosomal_uS11"/>
</dbReference>
<dbReference type="GO" id="GO:0003735">
    <property type="term" value="F:structural constituent of ribosome"/>
    <property type="evidence" value="ECO:0007669"/>
    <property type="project" value="InterPro"/>
</dbReference>
<dbReference type="SUPFAM" id="SSF53137">
    <property type="entry name" value="Translational machinery components"/>
    <property type="match status" value="1"/>
</dbReference>
<dbReference type="Proteomes" id="UP000005408">
    <property type="component" value="Unassembled WGS sequence"/>
</dbReference>
<dbReference type="OMA" id="TPVSWNP"/>
<evidence type="ECO:0000313" key="4">
    <source>
        <dbReference type="EnsemblMetazoa" id="G10147.1:cds"/>
    </source>
</evidence>
<evidence type="ECO:0000313" key="5">
    <source>
        <dbReference type="Proteomes" id="UP000005408"/>
    </source>
</evidence>
<dbReference type="AlphaFoldDB" id="A0A8W8HLG9"/>
<dbReference type="GO" id="GO:0006412">
    <property type="term" value="P:translation"/>
    <property type="evidence" value="ECO:0007669"/>
    <property type="project" value="InterPro"/>
</dbReference>
<dbReference type="RefSeq" id="XP_065943255.1">
    <property type="nucleotide sequence ID" value="XM_066087183.1"/>
</dbReference>
<keyword evidence="2" id="KW-0689">Ribosomal protein</keyword>
<reference evidence="4" key="1">
    <citation type="submission" date="2022-08" db="UniProtKB">
        <authorList>
            <consortium name="EnsemblMetazoa"/>
        </authorList>
    </citation>
    <scope>IDENTIFICATION</scope>
    <source>
        <strain evidence="4">05x7-T-G4-1.051#20</strain>
    </source>
</reference>
<evidence type="ECO:0000256" key="2">
    <source>
        <dbReference type="ARBA" id="ARBA00022980"/>
    </source>
</evidence>
<dbReference type="RefSeq" id="XP_065943254.1">
    <property type="nucleotide sequence ID" value="XM_066087182.1"/>
</dbReference>
<comment type="similarity">
    <text evidence="1">Belongs to the universal ribosomal protein uS11 family.</text>
</comment>
<evidence type="ECO:0000256" key="3">
    <source>
        <dbReference type="ARBA" id="ARBA00023274"/>
    </source>
</evidence>
<keyword evidence="5" id="KW-1185">Reference proteome</keyword>
<dbReference type="PANTHER" id="PTHR11759">
    <property type="entry name" value="40S RIBOSOMAL PROTEIN S14/30S RIBOSOMAL PROTEIN S11"/>
    <property type="match status" value="1"/>
</dbReference>
<accession>A0A8W8HLG9</accession>
<protein>
    <recommendedName>
        <fullName evidence="6">28S ribosomal protein S11, mitochondrial</fullName>
    </recommendedName>
</protein>
<name>A0A8W8HLG9_MAGGI</name>
<evidence type="ECO:0000256" key="1">
    <source>
        <dbReference type="ARBA" id="ARBA00006194"/>
    </source>
</evidence>
<dbReference type="Gene3D" id="3.30.420.80">
    <property type="entry name" value="Ribosomal protein S11"/>
    <property type="match status" value="1"/>
</dbReference>
<dbReference type="EnsemblMetazoa" id="G10147.1">
    <property type="protein sequence ID" value="G10147.1:cds"/>
    <property type="gene ID" value="G10147"/>
</dbReference>
<dbReference type="InterPro" id="IPR036967">
    <property type="entry name" value="Ribosomal_uS11_sf"/>
</dbReference>
<dbReference type="Pfam" id="PF00411">
    <property type="entry name" value="Ribosomal_S11"/>
    <property type="match status" value="1"/>
</dbReference>
<dbReference type="OrthoDB" id="1654884at2759"/>
<proteinExistence type="inferred from homology"/>
<organism evidence="4 5">
    <name type="scientific">Magallana gigas</name>
    <name type="common">Pacific oyster</name>
    <name type="synonym">Crassostrea gigas</name>
    <dbReference type="NCBI Taxonomy" id="29159"/>
    <lineage>
        <taxon>Eukaryota</taxon>
        <taxon>Metazoa</taxon>
        <taxon>Spiralia</taxon>
        <taxon>Lophotrochozoa</taxon>
        <taxon>Mollusca</taxon>
        <taxon>Bivalvia</taxon>
        <taxon>Autobranchia</taxon>
        <taxon>Pteriomorphia</taxon>
        <taxon>Ostreida</taxon>
        <taxon>Ostreoidea</taxon>
        <taxon>Ostreidae</taxon>
        <taxon>Magallana</taxon>
    </lineage>
</organism>
<dbReference type="GO" id="GO:1990904">
    <property type="term" value="C:ribonucleoprotein complex"/>
    <property type="evidence" value="ECO:0007669"/>
    <property type="project" value="UniProtKB-KW"/>
</dbReference>
<dbReference type="GO" id="GO:0005840">
    <property type="term" value="C:ribosome"/>
    <property type="evidence" value="ECO:0007669"/>
    <property type="project" value="UniProtKB-KW"/>
</dbReference>
<dbReference type="HAMAP" id="MF_01310">
    <property type="entry name" value="Ribosomal_uS11"/>
    <property type="match status" value="1"/>
</dbReference>
<evidence type="ECO:0008006" key="6">
    <source>
        <dbReference type="Google" id="ProtNLM"/>
    </source>
</evidence>